<keyword evidence="2 3" id="KW-0802">TPR repeat</keyword>
<evidence type="ECO:0000313" key="6">
    <source>
        <dbReference type="EMBL" id="CAL1150465.1"/>
    </source>
</evidence>
<dbReference type="PROSITE" id="PS50005">
    <property type="entry name" value="TPR"/>
    <property type="match status" value="4"/>
</dbReference>
<evidence type="ECO:0000256" key="4">
    <source>
        <dbReference type="SAM" id="MobiDB-lite"/>
    </source>
</evidence>
<feature type="repeat" description="TPR" evidence="3">
    <location>
        <begin position="225"/>
        <end position="258"/>
    </location>
</feature>
<dbReference type="SMART" id="SM00028">
    <property type="entry name" value="TPR"/>
    <property type="match status" value="7"/>
</dbReference>
<evidence type="ECO:0000256" key="2">
    <source>
        <dbReference type="ARBA" id="ARBA00022803"/>
    </source>
</evidence>
<feature type="repeat" description="TPR" evidence="3">
    <location>
        <begin position="191"/>
        <end position="224"/>
    </location>
</feature>
<dbReference type="PANTHER" id="PTHR44858:SF1">
    <property type="entry name" value="UDP-N-ACETYLGLUCOSAMINE--PEPTIDE N-ACETYLGLUCOSAMINYLTRANSFERASE SPINDLY-RELATED"/>
    <property type="match status" value="1"/>
</dbReference>
<dbReference type="InterPro" id="IPR013105">
    <property type="entry name" value="TPR_2"/>
</dbReference>
<dbReference type="Pfam" id="PF00515">
    <property type="entry name" value="TPR_1"/>
    <property type="match status" value="1"/>
</dbReference>
<gene>
    <name evidence="5" type="ORF">C1SCF055_LOCUS23505</name>
</gene>
<evidence type="ECO:0000256" key="1">
    <source>
        <dbReference type="ARBA" id="ARBA00022737"/>
    </source>
</evidence>
<dbReference type="InterPro" id="IPR019734">
    <property type="entry name" value="TPR_rpt"/>
</dbReference>
<dbReference type="OrthoDB" id="1926212at2759"/>
<dbReference type="Gene3D" id="1.25.40.10">
    <property type="entry name" value="Tetratricopeptide repeat domain"/>
    <property type="match status" value="4"/>
</dbReference>
<dbReference type="InterPro" id="IPR011990">
    <property type="entry name" value="TPR-like_helical_dom_sf"/>
</dbReference>
<comment type="caution">
    <text evidence="5">The sequence shown here is derived from an EMBL/GenBank/DDBJ whole genome shotgun (WGS) entry which is preliminary data.</text>
</comment>
<evidence type="ECO:0000256" key="3">
    <source>
        <dbReference type="PROSITE-ProRule" id="PRU00339"/>
    </source>
</evidence>
<dbReference type="Pfam" id="PF07719">
    <property type="entry name" value="TPR_2"/>
    <property type="match status" value="1"/>
</dbReference>
<name>A0A9P1CTB2_9DINO</name>
<dbReference type="EMBL" id="CAMXCT030002288">
    <property type="protein sequence ID" value="CAL4784402.1"/>
    <property type="molecule type" value="Genomic_DNA"/>
</dbReference>
<feature type="repeat" description="TPR" evidence="3">
    <location>
        <begin position="123"/>
        <end position="156"/>
    </location>
</feature>
<dbReference type="EMBL" id="CAMXCT020002288">
    <property type="protein sequence ID" value="CAL1150465.1"/>
    <property type="molecule type" value="Genomic_DNA"/>
</dbReference>
<dbReference type="EMBL" id="CAMXCT010002288">
    <property type="protein sequence ID" value="CAI3997090.1"/>
    <property type="molecule type" value="Genomic_DNA"/>
</dbReference>
<dbReference type="PANTHER" id="PTHR44858">
    <property type="entry name" value="TETRATRICOPEPTIDE REPEAT PROTEIN 6"/>
    <property type="match status" value="1"/>
</dbReference>
<reference evidence="5" key="1">
    <citation type="submission" date="2022-10" db="EMBL/GenBank/DDBJ databases">
        <authorList>
            <person name="Chen Y."/>
            <person name="Dougan E. K."/>
            <person name="Chan C."/>
            <person name="Rhodes N."/>
            <person name="Thang M."/>
        </authorList>
    </citation>
    <scope>NUCLEOTIDE SEQUENCE</scope>
</reference>
<evidence type="ECO:0000313" key="7">
    <source>
        <dbReference type="Proteomes" id="UP001152797"/>
    </source>
</evidence>
<proteinExistence type="predicted"/>
<keyword evidence="1" id="KW-0677">Repeat</keyword>
<feature type="region of interest" description="Disordered" evidence="4">
    <location>
        <begin position="29"/>
        <end position="68"/>
    </location>
</feature>
<dbReference type="AlphaFoldDB" id="A0A9P1CTB2"/>
<dbReference type="Pfam" id="PF13432">
    <property type="entry name" value="TPR_16"/>
    <property type="match status" value="2"/>
</dbReference>
<sequence length="433" mass="47687">MPLSSNSARSTPLGGRKVEAPSYQQWLFGRDAPASSPASETKPSSPFSAHFPPPPRPMRSNSVSLELSLGQSSPTGVGSVLFAPLSDAAGFLAKAAQLSLARKDLRHTISCCNQAVALAPDCGLAWKQRGVVRLQAGEARAALEDLNMAVRLDPTDARLLERRAAARHGIRDYVGAVEDATDAIQAEGVRPEFWRRRGLAKMMLEDYTSAASDYDQALRLDPQHAGSWRNRGAARLNLGQKKAAEGDTSKAIKLHPNACNFMQRAKIRLETGDYAGAARDCTQALKMSDQADLWVLRAIAKQHLKDLPGAVADLDEVIKRDQYNYKAWERRAQIRLKQGHYEHLIRECNEAIPAMPEPGELLCCRGQAYYRKGDYKSAYDDFESALQHEPESALARKLLDMSHQCVKQLESWKLKLGDPSCLTEAVSAVQLIN</sequence>
<dbReference type="Proteomes" id="UP001152797">
    <property type="component" value="Unassembled WGS sequence"/>
</dbReference>
<reference evidence="6" key="2">
    <citation type="submission" date="2024-04" db="EMBL/GenBank/DDBJ databases">
        <authorList>
            <person name="Chen Y."/>
            <person name="Shah S."/>
            <person name="Dougan E. K."/>
            <person name="Thang M."/>
            <person name="Chan C."/>
        </authorList>
    </citation>
    <scope>NUCLEOTIDE SEQUENCE [LARGE SCALE GENOMIC DNA]</scope>
</reference>
<feature type="repeat" description="TPR" evidence="3">
    <location>
        <begin position="359"/>
        <end position="392"/>
    </location>
</feature>
<keyword evidence="7" id="KW-1185">Reference proteome</keyword>
<organism evidence="5">
    <name type="scientific">Cladocopium goreaui</name>
    <dbReference type="NCBI Taxonomy" id="2562237"/>
    <lineage>
        <taxon>Eukaryota</taxon>
        <taxon>Sar</taxon>
        <taxon>Alveolata</taxon>
        <taxon>Dinophyceae</taxon>
        <taxon>Suessiales</taxon>
        <taxon>Symbiodiniaceae</taxon>
        <taxon>Cladocopium</taxon>
    </lineage>
</organism>
<dbReference type="InterPro" id="IPR050498">
    <property type="entry name" value="Ycf3"/>
</dbReference>
<evidence type="ECO:0000313" key="5">
    <source>
        <dbReference type="EMBL" id="CAI3997090.1"/>
    </source>
</evidence>
<accession>A0A9P1CTB2</accession>
<dbReference type="SUPFAM" id="SSF48452">
    <property type="entry name" value="TPR-like"/>
    <property type="match status" value="1"/>
</dbReference>
<protein>
    <submittedName>
        <fullName evidence="5">Uncharacterized protein</fullName>
    </submittedName>
</protein>